<dbReference type="GO" id="GO:0008897">
    <property type="term" value="F:holo-[acyl-carrier-protein] synthase activity"/>
    <property type="evidence" value="ECO:0007669"/>
    <property type="project" value="UniProtKB-EC"/>
</dbReference>
<dbReference type="GO" id="GO:0000287">
    <property type="term" value="F:magnesium ion binding"/>
    <property type="evidence" value="ECO:0007669"/>
    <property type="project" value="InterPro"/>
</dbReference>
<evidence type="ECO:0000259" key="8">
    <source>
        <dbReference type="Pfam" id="PF01648"/>
    </source>
</evidence>
<keyword evidence="5" id="KW-0460">Magnesium</keyword>
<organism evidence="9">
    <name type="scientific">hydrothermal vent metagenome</name>
    <dbReference type="NCBI Taxonomy" id="652676"/>
    <lineage>
        <taxon>unclassified sequences</taxon>
        <taxon>metagenomes</taxon>
        <taxon>ecological metagenomes</taxon>
    </lineage>
</organism>
<evidence type="ECO:0000256" key="4">
    <source>
        <dbReference type="ARBA" id="ARBA00022832"/>
    </source>
</evidence>
<keyword evidence="7" id="KW-0275">Fatty acid biosynthesis</keyword>
<dbReference type="NCBIfam" id="TIGR00556">
    <property type="entry name" value="pantethn_trn"/>
    <property type="match status" value="1"/>
</dbReference>
<name>A0A1W1BB07_9ZZZZ</name>
<dbReference type="Pfam" id="PF01648">
    <property type="entry name" value="ACPS"/>
    <property type="match status" value="1"/>
</dbReference>
<reference evidence="9" key="1">
    <citation type="submission" date="2016-10" db="EMBL/GenBank/DDBJ databases">
        <authorList>
            <person name="de Groot N.N."/>
        </authorList>
    </citation>
    <scope>NUCLEOTIDE SEQUENCE</scope>
</reference>
<evidence type="ECO:0000256" key="3">
    <source>
        <dbReference type="ARBA" id="ARBA00022723"/>
    </source>
</evidence>
<dbReference type="Gene3D" id="3.90.470.20">
    <property type="entry name" value="4'-phosphopantetheinyl transferase domain"/>
    <property type="match status" value="1"/>
</dbReference>
<proteinExistence type="inferred from homology"/>
<keyword evidence="6" id="KW-0443">Lipid metabolism</keyword>
<accession>A0A1W1BB07</accession>
<keyword evidence="1" id="KW-0444">Lipid biosynthesis</keyword>
<dbReference type="InterPro" id="IPR008278">
    <property type="entry name" value="4-PPantetheinyl_Trfase_dom"/>
</dbReference>
<dbReference type="SUPFAM" id="SSF56214">
    <property type="entry name" value="4'-phosphopantetheinyl transferase"/>
    <property type="match status" value="1"/>
</dbReference>
<evidence type="ECO:0000256" key="5">
    <source>
        <dbReference type="ARBA" id="ARBA00022842"/>
    </source>
</evidence>
<dbReference type="NCBIfam" id="TIGR00516">
    <property type="entry name" value="acpS"/>
    <property type="match status" value="1"/>
</dbReference>
<evidence type="ECO:0000256" key="6">
    <source>
        <dbReference type="ARBA" id="ARBA00023098"/>
    </source>
</evidence>
<protein>
    <submittedName>
        <fullName evidence="9">Holo-[acyl-carrier protein] synthase</fullName>
        <ecNumber evidence="9">2.7.8.7</ecNumber>
    </submittedName>
</protein>
<dbReference type="EMBL" id="FPHG01000002">
    <property type="protein sequence ID" value="SFV50598.1"/>
    <property type="molecule type" value="Genomic_DNA"/>
</dbReference>
<evidence type="ECO:0000256" key="2">
    <source>
        <dbReference type="ARBA" id="ARBA00022679"/>
    </source>
</evidence>
<feature type="domain" description="4'-phosphopantetheinyl transferase" evidence="8">
    <location>
        <begin position="2"/>
        <end position="111"/>
    </location>
</feature>
<gene>
    <name evidence="9" type="ORF">MNB_SV-9-288</name>
</gene>
<dbReference type="InterPro" id="IPR002582">
    <property type="entry name" value="ACPS"/>
</dbReference>
<dbReference type="InterPro" id="IPR037143">
    <property type="entry name" value="4-PPantetheinyl_Trfase_dom_sf"/>
</dbReference>
<evidence type="ECO:0000256" key="1">
    <source>
        <dbReference type="ARBA" id="ARBA00022516"/>
    </source>
</evidence>
<keyword evidence="3" id="KW-0479">Metal-binding</keyword>
<dbReference type="InterPro" id="IPR004568">
    <property type="entry name" value="Ppantetheine-prot_Trfase_dom"/>
</dbReference>
<sequence>MQIGTDIIQISRLENSLEKFGDKFKEKFLTQIEIDNTKKIESIAGLWASKEAISKALGCGISKELRFQDITIIKNSRGKPSFELSERAKKIFPIKSSSLSISHDGGFAIAVVALSLE</sequence>
<dbReference type="AlphaFoldDB" id="A0A1W1BB07"/>
<evidence type="ECO:0000256" key="7">
    <source>
        <dbReference type="ARBA" id="ARBA00023160"/>
    </source>
</evidence>
<dbReference type="HAMAP" id="MF_00101">
    <property type="entry name" value="AcpS"/>
    <property type="match status" value="1"/>
</dbReference>
<evidence type="ECO:0000313" key="9">
    <source>
        <dbReference type="EMBL" id="SFV50598.1"/>
    </source>
</evidence>
<dbReference type="GO" id="GO:0006633">
    <property type="term" value="P:fatty acid biosynthetic process"/>
    <property type="evidence" value="ECO:0007669"/>
    <property type="project" value="UniProtKB-KW"/>
</dbReference>
<dbReference type="EC" id="2.7.8.7" evidence="9"/>
<keyword evidence="4" id="KW-0276">Fatty acid metabolism</keyword>
<keyword evidence="2 9" id="KW-0808">Transferase</keyword>